<organism evidence="1 2">
    <name type="scientific">Microthlaspi erraticum</name>
    <dbReference type="NCBI Taxonomy" id="1685480"/>
    <lineage>
        <taxon>Eukaryota</taxon>
        <taxon>Viridiplantae</taxon>
        <taxon>Streptophyta</taxon>
        <taxon>Embryophyta</taxon>
        <taxon>Tracheophyta</taxon>
        <taxon>Spermatophyta</taxon>
        <taxon>Magnoliopsida</taxon>
        <taxon>eudicotyledons</taxon>
        <taxon>Gunneridae</taxon>
        <taxon>Pentapetalae</taxon>
        <taxon>rosids</taxon>
        <taxon>malvids</taxon>
        <taxon>Brassicales</taxon>
        <taxon>Brassicaceae</taxon>
        <taxon>Coluteocarpeae</taxon>
        <taxon>Microthlaspi</taxon>
    </lineage>
</organism>
<reference evidence="1" key="1">
    <citation type="submission" date="2020-01" db="EMBL/GenBank/DDBJ databases">
        <authorList>
            <person name="Mishra B."/>
        </authorList>
    </citation>
    <scope>NUCLEOTIDE SEQUENCE [LARGE SCALE GENOMIC DNA]</scope>
</reference>
<protein>
    <submittedName>
        <fullName evidence="1">Uncharacterized protein</fullName>
    </submittedName>
</protein>
<name>A0A6D2IRB4_9BRAS</name>
<dbReference type="EMBL" id="CACVBM020001059">
    <property type="protein sequence ID" value="CAA7027645.1"/>
    <property type="molecule type" value="Genomic_DNA"/>
</dbReference>
<gene>
    <name evidence="1" type="ORF">MERR_LOCUS14880</name>
</gene>
<proteinExistence type="predicted"/>
<dbReference type="Proteomes" id="UP000467841">
    <property type="component" value="Unassembled WGS sequence"/>
</dbReference>
<comment type="caution">
    <text evidence="1">The sequence shown here is derived from an EMBL/GenBank/DDBJ whole genome shotgun (WGS) entry which is preliminary data.</text>
</comment>
<accession>A0A6D2IRB4</accession>
<evidence type="ECO:0000313" key="2">
    <source>
        <dbReference type="Proteomes" id="UP000467841"/>
    </source>
</evidence>
<dbReference type="AlphaFoldDB" id="A0A6D2IRB4"/>
<sequence>MEQHSGGVVPDVADRISNCRHEISVWRKDNQPYGRQKIAELQRALEEIQDYDNSTQDELIDITNKLKEAYRDEEEYWNKKSRNLWLKDGDLNTKFFQAEEGT</sequence>
<evidence type="ECO:0000313" key="1">
    <source>
        <dbReference type="EMBL" id="CAA7027645.1"/>
    </source>
</evidence>
<keyword evidence="2" id="KW-1185">Reference proteome</keyword>
<dbReference type="OrthoDB" id="1109962at2759"/>